<gene>
    <name evidence="2" type="ORF">SAMN05444955_10235</name>
</gene>
<dbReference type="EMBL" id="FOCQ01000002">
    <property type="protein sequence ID" value="SEM78622.1"/>
    <property type="molecule type" value="Genomic_DNA"/>
</dbReference>
<keyword evidence="3" id="KW-1185">Reference proteome</keyword>
<feature type="transmembrane region" description="Helical" evidence="1">
    <location>
        <begin position="6"/>
        <end position="23"/>
    </location>
</feature>
<evidence type="ECO:0000256" key="1">
    <source>
        <dbReference type="SAM" id="Phobius"/>
    </source>
</evidence>
<dbReference type="STRING" id="1173111.SAMN05444955_10235"/>
<evidence type="ECO:0008006" key="4">
    <source>
        <dbReference type="Google" id="ProtNLM"/>
    </source>
</evidence>
<organism evidence="2 3">
    <name type="scientific">Lihuaxuella thermophila</name>
    <dbReference type="NCBI Taxonomy" id="1173111"/>
    <lineage>
        <taxon>Bacteria</taxon>
        <taxon>Bacillati</taxon>
        <taxon>Bacillota</taxon>
        <taxon>Bacilli</taxon>
        <taxon>Bacillales</taxon>
        <taxon>Thermoactinomycetaceae</taxon>
        <taxon>Lihuaxuella</taxon>
    </lineage>
</organism>
<dbReference type="AlphaFoldDB" id="A0A1H8B6Y4"/>
<sequence>MEQWILWSAALYVVMFFLIKHLSKYFGYYYHNKAYHLVIITRNSQRSIEWMIWSYHFWNGTKGKKGRITCIDTGSSDDTLAILERLTNRYPQLEILNIPPNVNADEAIQKWLESQKQTKGKLIVLDLRETDSARESERHLA</sequence>
<dbReference type="SUPFAM" id="SSF53448">
    <property type="entry name" value="Nucleotide-diphospho-sugar transferases"/>
    <property type="match status" value="1"/>
</dbReference>
<keyword evidence="1" id="KW-0472">Membrane</keyword>
<evidence type="ECO:0000313" key="2">
    <source>
        <dbReference type="EMBL" id="SEM78622.1"/>
    </source>
</evidence>
<protein>
    <recommendedName>
        <fullName evidence="4">Glycosyl transferase family 2</fullName>
    </recommendedName>
</protein>
<dbReference type="Proteomes" id="UP000199695">
    <property type="component" value="Unassembled WGS sequence"/>
</dbReference>
<accession>A0A1H8B6Y4</accession>
<proteinExistence type="predicted"/>
<keyword evidence="1" id="KW-0812">Transmembrane</keyword>
<evidence type="ECO:0000313" key="3">
    <source>
        <dbReference type="Proteomes" id="UP000199695"/>
    </source>
</evidence>
<dbReference type="Gene3D" id="3.90.550.10">
    <property type="entry name" value="Spore Coat Polysaccharide Biosynthesis Protein SpsA, Chain A"/>
    <property type="match status" value="1"/>
</dbReference>
<dbReference type="InterPro" id="IPR029044">
    <property type="entry name" value="Nucleotide-diphossugar_trans"/>
</dbReference>
<dbReference type="OrthoDB" id="2990399at2"/>
<dbReference type="RefSeq" id="WP_089964820.1">
    <property type="nucleotide sequence ID" value="NZ_FOCQ01000002.1"/>
</dbReference>
<reference evidence="2 3" key="1">
    <citation type="submission" date="2016-10" db="EMBL/GenBank/DDBJ databases">
        <authorList>
            <person name="de Groot N.N."/>
        </authorList>
    </citation>
    <scope>NUCLEOTIDE SEQUENCE [LARGE SCALE GENOMIC DNA]</scope>
    <source>
        <strain evidence="2 3">DSM 46701</strain>
    </source>
</reference>
<name>A0A1H8B6Y4_9BACL</name>
<keyword evidence="1" id="KW-1133">Transmembrane helix</keyword>